<evidence type="ECO:0000313" key="3">
    <source>
        <dbReference type="EMBL" id="CAE0256360.1"/>
    </source>
</evidence>
<feature type="compositionally biased region" description="Basic and acidic residues" evidence="2">
    <location>
        <begin position="285"/>
        <end position="326"/>
    </location>
</feature>
<dbReference type="AlphaFoldDB" id="A0A7S3GAJ4"/>
<dbReference type="Gene3D" id="1.20.930.10">
    <property type="entry name" value="Conserved domain common to transcription factors TFIIS, elongin A, CRSP70"/>
    <property type="match status" value="1"/>
</dbReference>
<reference evidence="3" key="1">
    <citation type="submission" date="2021-01" db="EMBL/GenBank/DDBJ databases">
        <authorList>
            <person name="Corre E."/>
            <person name="Pelletier E."/>
            <person name="Niang G."/>
            <person name="Scheremetjew M."/>
            <person name="Finn R."/>
            <person name="Kale V."/>
            <person name="Holt S."/>
            <person name="Cochrane G."/>
            <person name="Meng A."/>
            <person name="Brown T."/>
            <person name="Cohen L."/>
        </authorList>
    </citation>
    <scope>NUCLEOTIDE SEQUENCE</scope>
    <source>
        <strain evidence="3">NIES-2562</strain>
    </source>
</reference>
<dbReference type="InterPro" id="IPR035441">
    <property type="entry name" value="TFIIS/LEDGF_dom_sf"/>
</dbReference>
<name>A0A7S3GAJ4_9EUKA</name>
<dbReference type="EMBL" id="HBIB01028575">
    <property type="protein sequence ID" value="CAE0256360.1"/>
    <property type="molecule type" value="Transcribed_RNA"/>
</dbReference>
<evidence type="ECO:0008006" key="4">
    <source>
        <dbReference type="Google" id="ProtNLM"/>
    </source>
</evidence>
<proteinExistence type="predicted"/>
<feature type="compositionally biased region" description="Basic and acidic residues" evidence="2">
    <location>
        <begin position="355"/>
        <end position="388"/>
    </location>
</feature>
<organism evidence="3">
    <name type="scientific">Palpitomonas bilix</name>
    <dbReference type="NCBI Taxonomy" id="652834"/>
    <lineage>
        <taxon>Eukaryota</taxon>
        <taxon>Eukaryota incertae sedis</taxon>
    </lineage>
</organism>
<protein>
    <recommendedName>
        <fullName evidence="4">TFIIS N-terminal domain-containing protein</fullName>
    </recommendedName>
</protein>
<accession>A0A7S3GAJ4</accession>
<feature type="region of interest" description="Disordered" evidence="2">
    <location>
        <begin position="280"/>
        <end position="440"/>
    </location>
</feature>
<evidence type="ECO:0000256" key="1">
    <source>
        <dbReference type="SAM" id="Coils"/>
    </source>
</evidence>
<feature type="compositionally biased region" description="Low complexity" evidence="2">
    <location>
        <begin position="339"/>
        <end position="353"/>
    </location>
</feature>
<feature type="coiled-coil region" evidence="1">
    <location>
        <begin position="209"/>
        <end position="236"/>
    </location>
</feature>
<gene>
    <name evidence="3" type="ORF">PBIL07802_LOCUS18615</name>
</gene>
<evidence type="ECO:0000256" key="2">
    <source>
        <dbReference type="SAM" id="MobiDB-lite"/>
    </source>
</evidence>
<keyword evidence="1" id="KW-0175">Coiled coil</keyword>
<sequence>MYPRGTHASRLTSQVLKVSTVNVSRSRFSRFQGKNILMAFHGGKDRKKKEVVPLQVLALRRVMKCANRFRFLPPLPQDQLLLICARYDADKMEKIAEASLERNPHIESSLNLCWRDQVKKKYKVEYASFMEEHGEMEESEIDWRHVFQQIKEYQAERRAAAALRMQERKEEEERIRAEGKLVQLDLHEVDLKRRSGTMAANIKKYGVQAAKELAEKRKLQDEIERKQVMAEKASKSSAQSVFSWNEEGGISRCAVATPTIVGGSSSSRLKKVLFNPAAASMQRGGRMEEGERKGMKRMGENERSSPIKKMKGEKDEKTMVKTERARVGRMPTPPRLHHPSPSTSASTSKSAQSGPEREVGKVRVKQEEMGREKKVKTEAKSVKMEGRGKAPSSSQPRPHNAPPPATMGRGVGEARRGSASVSKAGVRKPSTKEDDKKGATMTIPIMLAKDIERRVGQLQKAVDDDEKAKKAGKPALSRIMNMKGMGELCTVIKRNKHAGLYAVRRARLLSTLHGWVEVGDLPKEGKMAMLDLLEELPMDLNKLKESGIGKSLRSMAQKEGALSSVGKRCMASMNKIMQEIGDRPG</sequence>